<evidence type="ECO:0000313" key="2">
    <source>
        <dbReference type="EMBL" id="RWA13915.1"/>
    </source>
</evidence>
<proteinExistence type="predicted"/>
<dbReference type="EMBL" id="RYZI01000017">
    <property type="protein sequence ID" value="RWA13915.1"/>
    <property type="molecule type" value="Genomic_DNA"/>
</dbReference>
<evidence type="ECO:0000256" key="1">
    <source>
        <dbReference type="SAM" id="MobiDB-lite"/>
    </source>
</evidence>
<dbReference type="AlphaFoldDB" id="A0A439DHM9"/>
<gene>
    <name evidence="2" type="ORF">EKO27_g1178</name>
</gene>
<feature type="region of interest" description="Disordered" evidence="1">
    <location>
        <begin position="240"/>
        <end position="317"/>
    </location>
</feature>
<name>A0A439DHM9_9PEZI</name>
<accession>A0A439DHM9</accession>
<sequence>MHRSDGKTNTCETSTAQVTVANKTGLLHIMGLCRRQKGVSISEWEHQLIPLDLGIKIRENPCIDNFDAQFLLVIEAWHIILRDVTVLENDDSPASGYWPYALTRLNHLIMRCHDRIYRYYMLDPGVYRSDPDHSTTSVDDIGQGSIDDRGRGVIETDIALARMVVVEFLSVRFGAWLDGISKGEGENAHFSKRRASFNVDFTTMDLEWATANIDGSLEHVWAKLPIQMLFPEADLKHCSGSSLQKKQQEEPMKIFGPWGRDEDSISDLDLTDERIESSPSERSERLSRSPQHNCREADNIKEKTLRKKSPYRPSPSPTWYYQFPMSSMVMVGRKGVVKPKRGIK</sequence>
<keyword evidence="3" id="KW-1185">Reference proteome</keyword>
<feature type="compositionally biased region" description="Basic and acidic residues" evidence="1">
    <location>
        <begin position="271"/>
        <end position="303"/>
    </location>
</feature>
<protein>
    <submittedName>
        <fullName evidence="2">Uncharacterized protein</fullName>
    </submittedName>
</protein>
<dbReference type="Proteomes" id="UP000286045">
    <property type="component" value="Unassembled WGS sequence"/>
</dbReference>
<organism evidence="2 3">
    <name type="scientific">Xylaria grammica</name>
    <dbReference type="NCBI Taxonomy" id="363999"/>
    <lineage>
        <taxon>Eukaryota</taxon>
        <taxon>Fungi</taxon>
        <taxon>Dikarya</taxon>
        <taxon>Ascomycota</taxon>
        <taxon>Pezizomycotina</taxon>
        <taxon>Sordariomycetes</taxon>
        <taxon>Xylariomycetidae</taxon>
        <taxon>Xylariales</taxon>
        <taxon>Xylariaceae</taxon>
        <taxon>Xylaria</taxon>
    </lineage>
</organism>
<evidence type="ECO:0000313" key="3">
    <source>
        <dbReference type="Proteomes" id="UP000286045"/>
    </source>
</evidence>
<comment type="caution">
    <text evidence="2">The sequence shown here is derived from an EMBL/GenBank/DDBJ whole genome shotgun (WGS) entry which is preliminary data.</text>
</comment>
<reference evidence="2 3" key="1">
    <citation type="submission" date="2018-12" db="EMBL/GenBank/DDBJ databases">
        <title>Draft genome sequence of Xylaria grammica IHI A82.</title>
        <authorList>
            <person name="Buettner E."/>
            <person name="Kellner H."/>
        </authorList>
    </citation>
    <scope>NUCLEOTIDE SEQUENCE [LARGE SCALE GENOMIC DNA]</scope>
    <source>
        <strain evidence="2 3">IHI A82</strain>
    </source>
</reference>